<dbReference type="GeneID" id="24802862"/>
<dbReference type="KEGG" id="gah:GAH_00276"/>
<dbReference type="SUPFAM" id="SSF53850">
    <property type="entry name" value="Periplasmic binding protein-like II"/>
    <property type="match status" value="1"/>
</dbReference>
<evidence type="ECO:0000256" key="4">
    <source>
        <dbReference type="HAMAP-Rule" id="MF_00260"/>
    </source>
</evidence>
<dbReference type="FunCoup" id="A0A0F7IFP0">
    <property type="interactions" value="219"/>
</dbReference>
<dbReference type="EC" id="2.5.1.61" evidence="4"/>
<dbReference type="RefSeq" id="WP_048094352.1">
    <property type="nucleotide sequence ID" value="NZ_CP011267.1"/>
</dbReference>
<dbReference type="InterPro" id="IPR000860">
    <property type="entry name" value="HemC"/>
</dbReference>
<dbReference type="EMBL" id="CP011267">
    <property type="protein sequence ID" value="AKG92370.1"/>
    <property type="molecule type" value="Genomic_DNA"/>
</dbReference>
<keyword evidence="2 4" id="KW-0808">Transferase</keyword>
<dbReference type="HAMAP" id="MF_00260">
    <property type="entry name" value="Porphobil_deam"/>
    <property type="match status" value="1"/>
</dbReference>
<evidence type="ECO:0000313" key="7">
    <source>
        <dbReference type="EMBL" id="AKG92370.1"/>
    </source>
</evidence>
<feature type="modified residue" description="S-(dipyrrolylmethanemethyl)cysteine" evidence="4">
    <location>
        <position position="237"/>
    </location>
</feature>
<accession>A0A0F7IFP0</accession>
<dbReference type="InterPro" id="IPR022417">
    <property type="entry name" value="Porphobilin_deaminase_N"/>
</dbReference>
<reference evidence="7 8" key="1">
    <citation type="submission" date="2015-04" db="EMBL/GenBank/DDBJ databases">
        <title>The complete genome sequence of the hyperthermophilic, obligate iron-reducing archaeon Geoglobus ahangari strain 234T.</title>
        <authorList>
            <person name="Manzella M.P."/>
            <person name="Holmes D.E."/>
            <person name="Rocheleau J.M."/>
            <person name="Chung A."/>
            <person name="Reguera G."/>
            <person name="Kashefi K."/>
        </authorList>
    </citation>
    <scope>NUCLEOTIDE SEQUENCE [LARGE SCALE GENOMIC DNA]</scope>
    <source>
        <strain evidence="7 8">234</strain>
    </source>
</reference>
<dbReference type="HOGENOM" id="CLU_019704_1_0_2"/>
<dbReference type="InterPro" id="IPR022418">
    <property type="entry name" value="Porphobilinogen_deaminase_C"/>
</dbReference>
<feature type="domain" description="Porphobilinogen deaminase C-terminal" evidence="6">
    <location>
        <begin position="221"/>
        <end position="269"/>
    </location>
</feature>
<dbReference type="Pfam" id="PF03900">
    <property type="entry name" value="Porphobil_deamC"/>
    <property type="match status" value="1"/>
</dbReference>
<dbReference type="PIRSF" id="PIRSF001438">
    <property type="entry name" value="4pyrrol_synth_OHMeBilane_synth"/>
    <property type="match status" value="1"/>
</dbReference>
<sequence>MSRRVVIGTRGSKLALAQAHKVREELEREGYETEIRIIRTSGDIKKDRPLHEFKGIGAFVREIDLALKRGEVDVAVHSLKDVPTQRVEGTVIAAVLERESPCDAFVTRDGRSFEELEGGSVVGTSSLRRRAMVLKLRKDLKIENLRGNVDTRLRKLSEGIYDGIFLAEAGLIRLGIHEELKYQRLSPYTFVPSANQGIIAVATREGEEELASFMNHDETYREAMLERFVISYLGVGCAVPAGVYAESAGNKIRLVCEVLGEGGEVKARVDERVSRDWSEEEVEEILRGLSGLV</sequence>
<dbReference type="OrthoDB" id="8042at2157"/>
<dbReference type="Proteomes" id="UP000034723">
    <property type="component" value="Chromosome"/>
</dbReference>
<dbReference type="InterPro" id="IPR036803">
    <property type="entry name" value="Porphobilinogen_deaminase_C_sf"/>
</dbReference>
<dbReference type="GO" id="GO:0004418">
    <property type="term" value="F:hydroxymethylbilane synthase activity"/>
    <property type="evidence" value="ECO:0007669"/>
    <property type="project" value="UniProtKB-UniRule"/>
</dbReference>
<comment type="cofactor">
    <cofactor evidence="4">
        <name>dipyrromethane</name>
        <dbReference type="ChEBI" id="CHEBI:60342"/>
    </cofactor>
    <text evidence="4">Binds 1 dipyrromethane group covalently.</text>
</comment>
<evidence type="ECO:0000259" key="6">
    <source>
        <dbReference type="Pfam" id="PF03900"/>
    </source>
</evidence>
<comment type="miscellaneous">
    <text evidence="4">The porphobilinogen subunits are added to the dipyrromethane group.</text>
</comment>
<dbReference type="STRING" id="113653.GAH_00276"/>
<dbReference type="FunFam" id="3.40.190.10:FF:000005">
    <property type="entry name" value="Porphobilinogen deaminase"/>
    <property type="match status" value="1"/>
</dbReference>
<comment type="similarity">
    <text evidence="1 4">Belongs to the HMBS family.</text>
</comment>
<name>A0A0F7IFP0_9EURY</name>
<gene>
    <name evidence="4" type="primary">hemC</name>
    <name evidence="7" type="ORF">GAH_00276</name>
</gene>
<dbReference type="InParanoid" id="A0A0F7IFP0"/>
<keyword evidence="3 4" id="KW-0627">Porphyrin biosynthesis</keyword>
<dbReference type="AlphaFoldDB" id="A0A0F7IFP0"/>
<dbReference type="Gene3D" id="3.30.160.40">
    <property type="entry name" value="Porphobilinogen deaminase, C-terminal domain"/>
    <property type="match status" value="1"/>
</dbReference>
<comment type="catalytic activity">
    <reaction evidence="4">
        <text>4 porphobilinogen + H2O = hydroxymethylbilane + 4 NH4(+)</text>
        <dbReference type="Rhea" id="RHEA:13185"/>
        <dbReference type="ChEBI" id="CHEBI:15377"/>
        <dbReference type="ChEBI" id="CHEBI:28938"/>
        <dbReference type="ChEBI" id="CHEBI:57845"/>
        <dbReference type="ChEBI" id="CHEBI:58126"/>
        <dbReference type="EC" id="2.5.1.61"/>
    </reaction>
</comment>
<comment type="function">
    <text evidence="4">Tetrapolymerization of the monopyrrole PBG into the hydroxymethylbilane pre-uroporphyrinogen in several discrete steps.</text>
</comment>
<evidence type="ECO:0000256" key="2">
    <source>
        <dbReference type="ARBA" id="ARBA00022679"/>
    </source>
</evidence>
<dbReference type="NCBIfam" id="TIGR00212">
    <property type="entry name" value="hemC"/>
    <property type="match status" value="1"/>
</dbReference>
<dbReference type="GO" id="GO:0006782">
    <property type="term" value="P:protoporphyrinogen IX biosynthetic process"/>
    <property type="evidence" value="ECO:0007669"/>
    <property type="project" value="UniProtKB-UniRule"/>
</dbReference>
<dbReference type="SUPFAM" id="SSF54782">
    <property type="entry name" value="Porphobilinogen deaminase (hydroxymethylbilane synthase), C-terminal domain"/>
    <property type="match status" value="1"/>
</dbReference>
<protein>
    <recommendedName>
        <fullName evidence="4">Probable porphobilinogen deaminase</fullName>
        <shortName evidence="4">PBG</shortName>
        <ecNumber evidence="4">2.5.1.61</ecNumber>
    </recommendedName>
    <alternativeName>
        <fullName evidence="4">Hydroxymethylbilane synthase</fullName>
        <shortName evidence="4">HMBS</shortName>
    </alternativeName>
    <alternativeName>
        <fullName evidence="4">Pre-uroporphyrinogen synthase</fullName>
    </alternativeName>
</protein>
<feature type="domain" description="Porphobilinogen deaminase N-terminal" evidence="5">
    <location>
        <begin position="5"/>
        <end position="210"/>
    </location>
</feature>
<dbReference type="Gene3D" id="3.40.190.10">
    <property type="entry name" value="Periplasmic binding protein-like II"/>
    <property type="match status" value="2"/>
</dbReference>
<dbReference type="PANTHER" id="PTHR11557:SF0">
    <property type="entry name" value="PORPHOBILINOGEN DEAMINASE"/>
    <property type="match status" value="1"/>
</dbReference>
<dbReference type="GO" id="GO:0005737">
    <property type="term" value="C:cytoplasm"/>
    <property type="evidence" value="ECO:0007669"/>
    <property type="project" value="UniProtKB-UniRule"/>
</dbReference>
<dbReference type="PRINTS" id="PR00151">
    <property type="entry name" value="PORPHBDMNASE"/>
</dbReference>
<evidence type="ECO:0000256" key="1">
    <source>
        <dbReference type="ARBA" id="ARBA00005638"/>
    </source>
</evidence>
<evidence type="ECO:0000256" key="3">
    <source>
        <dbReference type="ARBA" id="ARBA00023244"/>
    </source>
</evidence>
<dbReference type="PANTHER" id="PTHR11557">
    <property type="entry name" value="PORPHOBILINOGEN DEAMINASE"/>
    <property type="match status" value="1"/>
</dbReference>
<organism evidence="7 8">
    <name type="scientific">Geoglobus ahangari</name>
    <dbReference type="NCBI Taxonomy" id="113653"/>
    <lineage>
        <taxon>Archaea</taxon>
        <taxon>Methanobacteriati</taxon>
        <taxon>Methanobacteriota</taxon>
        <taxon>Archaeoglobi</taxon>
        <taxon>Archaeoglobales</taxon>
        <taxon>Archaeoglobaceae</taxon>
        <taxon>Geoglobus</taxon>
    </lineage>
</organism>
<evidence type="ECO:0000259" key="5">
    <source>
        <dbReference type="Pfam" id="PF01379"/>
    </source>
</evidence>
<dbReference type="PATRIC" id="fig|113653.22.peg.275"/>
<keyword evidence="8" id="KW-1185">Reference proteome</keyword>
<proteinExistence type="inferred from homology"/>
<evidence type="ECO:0000313" key="8">
    <source>
        <dbReference type="Proteomes" id="UP000034723"/>
    </source>
</evidence>
<dbReference type="Pfam" id="PF01379">
    <property type="entry name" value="Porphobil_deam"/>
    <property type="match status" value="1"/>
</dbReference>